<feature type="domain" description="Tyr recombinase" evidence="2">
    <location>
        <begin position="1"/>
        <end position="178"/>
    </location>
</feature>
<protein>
    <submittedName>
        <fullName evidence="3">Tyrosine-type recombinase/integrase</fullName>
    </submittedName>
</protein>
<dbReference type="SUPFAM" id="SSF56349">
    <property type="entry name" value="DNA breaking-rejoining enzymes"/>
    <property type="match status" value="1"/>
</dbReference>
<evidence type="ECO:0000313" key="3">
    <source>
        <dbReference type="EMBL" id="MFC5629176.1"/>
    </source>
</evidence>
<dbReference type="Gene3D" id="1.10.443.10">
    <property type="entry name" value="Intergrase catalytic core"/>
    <property type="match status" value="1"/>
</dbReference>
<dbReference type="Pfam" id="PF00589">
    <property type="entry name" value="Phage_integrase"/>
    <property type="match status" value="1"/>
</dbReference>
<dbReference type="InterPro" id="IPR011010">
    <property type="entry name" value="DNA_brk_join_enz"/>
</dbReference>
<reference evidence="4" key="1">
    <citation type="journal article" date="2019" name="Int. J. Syst. Evol. Microbiol.">
        <title>The Global Catalogue of Microorganisms (GCM) 10K type strain sequencing project: providing services to taxonomists for standard genome sequencing and annotation.</title>
        <authorList>
            <consortium name="The Broad Institute Genomics Platform"/>
            <consortium name="The Broad Institute Genome Sequencing Center for Infectious Disease"/>
            <person name="Wu L."/>
            <person name="Ma J."/>
        </authorList>
    </citation>
    <scope>NUCLEOTIDE SEQUENCE [LARGE SCALE GENOMIC DNA]</scope>
    <source>
        <strain evidence="4">CGMCC 1.15790</strain>
    </source>
</reference>
<dbReference type="PANTHER" id="PTHR30349:SF82">
    <property type="entry name" value="INTEGRASE_RECOMBINASE YOEC-RELATED"/>
    <property type="match status" value="1"/>
</dbReference>
<evidence type="ECO:0000259" key="2">
    <source>
        <dbReference type="PROSITE" id="PS51898"/>
    </source>
</evidence>
<keyword evidence="1" id="KW-0233">DNA recombination</keyword>
<dbReference type="InterPro" id="IPR050090">
    <property type="entry name" value="Tyrosine_recombinase_XerCD"/>
</dbReference>
<name>A0ABW0UB27_9BACI</name>
<gene>
    <name evidence="3" type="ORF">ACFPTR_09905</name>
</gene>
<accession>A0ABW0UB27</accession>
<sequence length="180" mass="20824">MEYVSPIKQIHLIREMKKQLKKKSSRDYLLFVFGINTGLRIGELLQLKVCDVSNPDGTILQFLHTKEEQIFLNEQVKRALQYHFQTVGFSYDAFLFQSTHSDKPITRQQAYRIVNEAGRSVGITEKIGTHTLRKTFGYHAYIKGVAISLIQKRFHHATPSETLKYIGIDKDEPQKIDVNL</sequence>
<dbReference type="PROSITE" id="PS51898">
    <property type="entry name" value="TYR_RECOMBINASE"/>
    <property type="match status" value="1"/>
</dbReference>
<comment type="caution">
    <text evidence="3">The sequence shown here is derived from an EMBL/GenBank/DDBJ whole genome shotgun (WGS) entry which is preliminary data.</text>
</comment>
<dbReference type="PANTHER" id="PTHR30349">
    <property type="entry name" value="PHAGE INTEGRASE-RELATED"/>
    <property type="match status" value="1"/>
</dbReference>
<dbReference type="InterPro" id="IPR002104">
    <property type="entry name" value="Integrase_catalytic"/>
</dbReference>
<dbReference type="InterPro" id="IPR013762">
    <property type="entry name" value="Integrase-like_cat_sf"/>
</dbReference>
<organism evidence="3 4">
    <name type="scientific">Aliibacillus thermotolerans</name>
    <dbReference type="NCBI Taxonomy" id="1834418"/>
    <lineage>
        <taxon>Bacteria</taxon>
        <taxon>Bacillati</taxon>
        <taxon>Bacillota</taxon>
        <taxon>Bacilli</taxon>
        <taxon>Bacillales</taxon>
        <taxon>Bacillaceae</taxon>
        <taxon>Aliibacillus</taxon>
    </lineage>
</organism>
<dbReference type="RefSeq" id="WP_270898473.1">
    <property type="nucleotide sequence ID" value="NZ_JBHSPF010000055.1"/>
</dbReference>
<evidence type="ECO:0000256" key="1">
    <source>
        <dbReference type="ARBA" id="ARBA00023172"/>
    </source>
</evidence>
<keyword evidence="4" id="KW-1185">Reference proteome</keyword>
<evidence type="ECO:0000313" key="4">
    <source>
        <dbReference type="Proteomes" id="UP001596143"/>
    </source>
</evidence>
<dbReference type="Proteomes" id="UP001596143">
    <property type="component" value="Unassembled WGS sequence"/>
</dbReference>
<proteinExistence type="predicted"/>
<dbReference type="EMBL" id="JBHSPF010000055">
    <property type="protein sequence ID" value="MFC5629176.1"/>
    <property type="molecule type" value="Genomic_DNA"/>
</dbReference>